<dbReference type="EMBL" id="CP001966">
    <property type="protein sequence ID" value="ADG78867.1"/>
    <property type="molecule type" value="Genomic_DNA"/>
</dbReference>
<reference evidence="7 8" key="2">
    <citation type="journal article" date="2011" name="Stand. Genomic Sci.">
        <title>Complete genome sequence of Tsukamurella paurometabola type strain (no. 33).</title>
        <authorList>
            <person name="Munk A.C."/>
            <person name="Lapidus A."/>
            <person name="Lucas S."/>
            <person name="Nolan M."/>
            <person name="Tice H."/>
            <person name="Cheng J.F."/>
            <person name="Del Rio T.G."/>
            <person name="Goodwin L."/>
            <person name="Pitluck S."/>
            <person name="Liolios K."/>
            <person name="Huntemann M."/>
            <person name="Ivanova N."/>
            <person name="Mavromatis K."/>
            <person name="Mikhailova N."/>
            <person name="Pati A."/>
            <person name="Chen A."/>
            <person name="Palaniappan K."/>
            <person name="Tapia R."/>
            <person name="Han C."/>
            <person name="Land M."/>
            <person name="Hauser L."/>
            <person name="Chang Y.J."/>
            <person name="Jeffries C.D."/>
            <person name="Brettin T."/>
            <person name="Yasawong M."/>
            <person name="Brambilla E.M."/>
            <person name="Rohde M."/>
            <person name="Sikorski J."/>
            <person name="Goker M."/>
            <person name="Detter J.C."/>
            <person name="Woyke T."/>
            <person name="Bristow J."/>
            <person name="Eisen J.A."/>
            <person name="Markowitz V."/>
            <person name="Hugenholtz P."/>
            <person name="Kyrpides N.C."/>
            <person name="Klenk H.P."/>
        </authorList>
    </citation>
    <scope>NUCLEOTIDE SEQUENCE [LARGE SCALE GENOMIC DNA]</scope>
    <source>
        <strain evidence="8">ATCC 8368 / DSM 20162 / CCUG 35730 / CIP 100753 / JCM 10117 / KCTC 9821 / NBRC 16120 / NCIMB 702349 / NCTC 13040</strain>
    </source>
</reference>
<dbReference type="GO" id="GO:0003700">
    <property type="term" value="F:DNA-binding transcription factor activity"/>
    <property type="evidence" value="ECO:0007669"/>
    <property type="project" value="TreeGrafter"/>
</dbReference>
<evidence type="ECO:0000256" key="3">
    <source>
        <dbReference type="ARBA" id="ARBA00023163"/>
    </source>
</evidence>
<dbReference type="PANTHER" id="PTHR30055:SF234">
    <property type="entry name" value="HTH-TYPE TRANSCRIPTIONAL REGULATOR BETI"/>
    <property type="match status" value="1"/>
</dbReference>
<dbReference type="GO" id="GO:0000976">
    <property type="term" value="F:transcription cis-regulatory region binding"/>
    <property type="evidence" value="ECO:0007669"/>
    <property type="project" value="TreeGrafter"/>
</dbReference>
<dbReference type="RefSeq" id="WP_013126889.1">
    <property type="nucleotide sequence ID" value="NC_014158.1"/>
</dbReference>
<dbReference type="HOGENOM" id="CLU_069356_18_2_11"/>
<dbReference type="Proteomes" id="UP000001213">
    <property type="component" value="Chromosome"/>
</dbReference>
<evidence type="ECO:0000256" key="1">
    <source>
        <dbReference type="ARBA" id="ARBA00023015"/>
    </source>
</evidence>
<reference evidence="8" key="1">
    <citation type="submission" date="2010-03" db="EMBL/GenBank/DDBJ databases">
        <title>The complete chromosome of Tsukamurella paurometabola DSM 20162.</title>
        <authorList>
            <consortium name="US DOE Joint Genome Institute (JGI-PGF)"/>
            <person name="Lucas S."/>
            <person name="Copeland A."/>
            <person name="Lapidus A."/>
            <person name="Glavina del Rio T."/>
            <person name="Dalin E."/>
            <person name="Tice H."/>
            <person name="Bruce D."/>
            <person name="Goodwin L."/>
            <person name="Pitluck S."/>
            <person name="Kyrpides N."/>
            <person name="Mavromatis K."/>
            <person name="Ivanova N."/>
            <person name="Mikhailova N."/>
            <person name="Munk A.C."/>
            <person name="Brettin T."/>
            <person name="Detter J.C."/>
            <person name="Tapia R."/>
            <person name="Han C."/>
            <person name="Larimer F."/>
            <person name="Land M."/>
            <person name="Hauser L."/>
            <person name="Markowitz V."/>
            <person name="Cheng J.-F."/>
            <person name="Hugenholtz P."/>
            <person name="Woyke T."/>
            <person name="Wu D."/>
            <person name="Jando M."/>
            <person name="Brambilla E."/>
            <person name="Klenk H.-P."/>
            <person name="Eisen J.A."/>
        </authorList>
    </citation>
    <scope>NUCLEOTIDE SEQUENCE [LARGE SCALE GENOMIC DNA]</scope>
    <source>
        <strain evidence="8">ATCC 8368 / DSM 20162 / CCUG 35730 / CIP 100753 / JCM 10117 / KCTC 9821 / NBRC 16120 / NCIMB 702349 / NCTC 13040</strain>
    </source>
</reference>
<dbReference type="PROSITE" id="PS50977">
    <property type="entry name" value="HTH_TETR_2"/>
    <property type="match status" value="1"/>
</dbReference>
<protein>
    <submittedName>
        <fullName evidence="7">Transcriptional regulator, TetR family</fullName>
    </submittedName>
</protein>
<keyword evidence="2 4" id="KW-0238">DNA-binding</keyword>
<feature type="domain" description="HTH tetR-type" evidence="6">
    <location>
        <begin position="18"/>
        <end position="78"/>
    </location>
</feature>
<evidence type="ECO:0000256" key="4">
    <source>
        <dbReference type="PROSITE-ProRule" id="PRU00335"/>
    </source>
</evidence>
<dbReference type="eggNOG" id="COG1309">
    <property type="taxonomic scope" value="Bacteria"/>
</dbReference>
<dbReference type="STRING" id="521096.Tpau_2258"/>
<evidence type="ECO:0000313" key="8">
    <source>
        <dbReference type="Proteomes" id="UP000001213"/>
    </source>
</evidence>
<organism evidence="7 8">
    <name type="scientific">Tsukamurella paurometabola (strain ATCC 8368 / DSM 20162 / CCUG 35730 / CIP 100753 / JCM 10117 / KCTC 9821 / NBRC 16120 / NCIMB 702349 / NCTC 13040)</name>
    <name type="common">Corynebacterium paurometabolum</name>
    <dbReference type="NCBI Taxonomy" id="521096"/>
    <lineage>
        <taxon>Bacteria</taxon>
        <taxon>Bacillati</taxon>
        <taxon>Actinomycetota</taxon>
        <taxon>Actinomycetes</taxon>
        <taxon>Mycobacteriales</taxon>
        <taxon>Tsukamurellaceae</taxon>
        <taxon>Tsukamurella</taxon>
    </lineage>
</organism>
<keyword evidence="3" id="KW-0804">Transcription</keyword>
<keyword evidence="8" id="KW-1185">Reference proteome</keyword>
<gene>
    <name evidence="7" type="ordered locus">Tpau_2258</name>
</gene>
<dbReference type="InterPro" id="IPR001647">
    <property type="entry name" value="HTH_TetR"/>
</dbReference>
<keyword evidence="1" id="KW-0805">Transcription regulation</keyword>
<name>D5UQ97_TSUPD</name>
<dbReference type="Pfam" id="PF00440">
    <property type="entry name" value="TetR_N"/>
    <property type="match status" value="1"/>
</dbReference>
<dbReference type="AlphaFoldDB" id="D5UQ97"/>
<feature type="compositionally biased region" description="Basic and acidic residues" evidence="5">
    <location>
        <begin position="11"/>
        <end position="20"/>
    </location>
</feature>
<dbReference type="Gene3D" id="1.10.357.10">
    <property type="entry name" value="Tetracycline Repressor, domain 2"/>
    <property type="match status" value="1"/>
</dbReference>
<evidence type="ECO:0000313" key="7">
    <source>
        <dbReference type="EMBL" id="ADG78867.1"/>
    </source>
</evidence>
<dbReference type="InterPro" id="IPR050109">
    <property type="entry name" value="HTH-type_TetR-like_transc_reg"/>
</dbReference>
<sequence>MSDGSARPPRRTQEQRRETTRTALLDATIESLAEVGYTGTTTRAVAARAGLTHGAQQHHYGTKLALVDAALKRFAQTLAESGPAVQMGRPESTSVSEWDRCVELLDSLWEMHRRQPVVGVISEMLALSRTDPEIRERMAENSTIAHLIARSSTATALPGLARVDGFGEWVLTVLAAMRGLLMLQPLGLQGEAGQTWDSMRDDLLAALRSKAAAQGVVV</sequence>
<dbReference type="InterPro" id="IPR009057">
    <property type="entry name" value="Homeodomain-like_sf"/>
</dbReference>
<feature type="region of interest" description="Disordered" evidence="5">
    <location>
        <begin position="1"/>
        <end position="20"/>
    </location>
</feature>
<dbReference type="PRINTS" id="PR00455">
    <property type="entry name" value="HTHTETR"/>
</dbReference>
<dbReference type="SUPFAM" id="SSF46689">
    <property type="entry name" value="Homeodomain-like"/>
    <property type="match status" value="1"/>
</dbReference>
<evidence type="ECO:0000259" key="6">
    <source>
        <dbReference type="PROSITE" id="PS50977"/>
    </source>
</evidence>
<feature type="DNA-binding region" description="H-T-H motif" evidence="4">
    <location>
        <begin position="41"/>
        <end position="60"/>
    </location>
</feature>
<evidence type="ECO:0000256" key="2">
    <source>
        <dbReference type="ARBA" id="ARBA00023125"/>
    </source>
</evidence>
<proteinExistence type="predicted"/>
<dbReference type="KEGG" id="tpr:Tpau_2258"/>
<evidence type="ECO:0000256" key="5">
    <source>
        <dbReference type="SAM" id="MobiDB-lite"/>
    </source>
</evidence>
<dbReference type="PANTHER" id="PTHR30055">
    <property type="entry name" value="HTH-TYPE TRANSCRIPTIONAL REGULATOR RUTR"/>
    <property type="match status" value="1"/>
</dbReference>
<accession>D5UQ97</accession>